<dbReference type="Pfam" id="PF08245">
    <property type="entry name" value="Mur_ligase_M"/>
    <property type="match status" value="1"/>
</dbReference>
<comment type="catalytic activity">
    <reaction evidence="18">
        <text>10-formyltetrahydrofolyl-(gamma-L-Glu)(n) + L-glutamate + ATP = 10-formyltetrahydrofolyl-(gamma-L-Glu)(n+1) + ADP + phosphate + H(+)</text>
        <dbReference type="Rhea" id="RHEA:51904"/>
        <dbReference type="Rhea" id="RHEA-COMP:13088"/>
        <dbReference type="Rhea" id="RHEA-COMP:14300"/>
        <dbReference type="ChEBI" id="CHEBI:15378"/>
        <dbReference type="ChEBI" id="CHEBI:29985"/>
        <dbReference type="ChEBI" id="CHEBI:30616"/>
        <dbReference type="ChEBI" id="CHEBI:43474"/>
        <dbReference type="ChEBI" id="CHEBI:134413"/>
        <dbReference type="ChEBI" id="CHEBI:456216"/>
        <dbReference type="EC" id="6.3.2.17"/>
    </reaction>
</comment>
<dbReference type="InterPro" id="IPR004101">
    <property type="entry name" value="Mur_ligase_C"/>
</dbReference>
<evidence type="ECO:0000256" key="20">
    <source>
        <dbReference type="ARBA" id="ARBA00049161"/>
    </source>
</evidence>
<feature type="domain" description="Mur ligase C-terminal" evidence="22">
    <location>
        <begin position="285"/>
        <end position="406"/>
    </location>
</feature>
<evidence type="ECO:0000256" key="5">
    <source>
        <dbReference type="ARBA" id="ARBA00013023"/>
    </source>
</evidence>
<comment type="similarity">
    <text evidence="4 21">Belongs to the folylpolyglutamate synthase family.</text>
</comment>
<dbReference type="NCBIfam" id="TIGR01499">
    <property type="entry name" value="folC"/>
    <property type="match status" value="1"/>
</dbReference>
<comment type="catalytic activity">
    <reaction evidence="19">
        <text>(6R)-5,10-methylenetetrahydrofolyl-(gamma-L-Glu)(n) + L-glutamate + ATP = (6R)-5,10-methylenetetrahydrofolyl-(gamma-L-Glu)(n+1) + ADP + phosphate + H(+)</text>
        <dbReference type="Rhea" id="RHEA:51912"/>
        <dbReference type="Rhea" id="RHEA-COMP:13257"/>
        <dbReference type="Rhea" id="RHEA-COMP:13258"/>
        <dbReference type="ChEBI" id="CHEBI:15378"/>
        <dbReference type="ChEBI" id="CHEBI:29985"/>
        <dbReference type="ChEBI" id="CHEBI:30616"/>
        <dbReference type="ChEBI" id="CHEBI:43474"/>
        <dbReference type="ChEBI" id="CHEBI:136572"/>
        <dbReference type="ChEBI" id="CHEBI:456216"/>
        <dbReference type="EC" id="6.3.2.17"/>
    </reaction>
</comment>
<evidence type="ECO:0000256" key="18">
    <source>
        <dbReference type="ARBA" id="ARBA00047808"/>
    </source>
</evidence>
<evidence type="ECO:0000256" key="10">
    <source>
        <dbReference type="ARBA" id="ARBA00022741"/>
    </source>
</evidence>
<evidence type="ECO:0000256" key="9">
    <source>
        <dbReference type="ARBA" id="ARBA00022723"/>
    </source>
</evidence>
<dbReference type="GO" id="GO:0046872">
    <property type="term" value="F:metal ion binding"/>
    <property type="evidence" value="ECO:0007669"/>
    <property type="project" value="UniProtKB-KW"/>
</dbReference>
<evidence type="ECO:0000259" key="22">
    <source>
        <dbReference type="Pfam" id="PF02875"/>
    </source>
</evidence>
<dbReference type="GO" id="GO:0005524">
    <property type="term" value="F:ATP binding"/>
    <property type="evidence" value="ECO:0007669"/>
    <property type="project" value="UniProtKB-KW"/>
</dbReference>
<evidence type="ECO:0000259" key="23">
    <source>
        <dbReference type="Pfam" id="PF08245"/>
    </source>
</evidence>
<dbReference type="PIRSF" id="PIRSF001563">
    <property type="entry name" value="Folylpolyglu_synth"/>
    <property type="match status" value="1"/>
</dbReference>
<evidence type="ECO:0000313" key="24">
    <source>
        <dbReference type="EMBL" id="RAP36285.1"/>
    </source>
</evidence>
<evidence type="ECO:0000256" key="11">
    <source>
        <dbReference type="ARBA" id="ARBA00022840"/>
    </source>
</evidence>
<evidence type="ECO:0000256" key="6">
    <source>
        <dbReference type="ARBA" id="ARBA00013025"/>
    </source>
</evidence>
<keyword evidence="8 21" id="KW-0436">Ligase</keyword>
<accession>A0A364LIP3</accession>
<evidence type="ECO:0000256" key="19">
    <source>
        <dbReference type="ARBA" id="ARBA00049035"/>
    </source>
</evidence>
<dbReference type="EC" id="6.3.2.17" evidence="6"/>
<evidence type="ECO:0000256" key="7">
    <source>
        <dbReference type="ARBA" id="ARBA00019357"/>
    </source>
</evidence>
<dbReference type="InterPro" id="IPR013221">
    <property type="entry name" value="Mur_ligase_cen"/>
</dbReference>
<dbReference type="EMBL" id="MVJN01000006">
    <property type="protein sequence ID" value="RAP36285.1"/>
    <property type="molecule type" value="Genomic_DNA"/>
</dbReference>
<proteinExistence type="inferred from homology"/>
<dbReference type="PANTHER" id="PTHR11136:SF0">
    <property type="entry name" value="DIHYDROFOLATE SYNTHETASE-RELATED"/>
    <property type="match status" value="1"/>
</dbReference>
<evidence type="ECO:0000256" key="17">
    <source>
        <dbReference type="ARBA" id="ARBA00047493"/>
    </source>
</evidence>
<evidence type="ECO:0000256" key="3">
    <source>
        <dbReference type="ARBA" id="ARBA00005150"/>
    </source>
</evidence>
<organism evidence="24 25">
    <name type="scientific">Legionella quinlivanii</name>
    <dbReference type="NCBI Taxonomy" id="45073"/>
    <lineage>
        <taxon>Bacteria</taxon>
        <taxon>Pseudomonadati</taxon>
        <taxon>Pseudomonadota</taxon>
        <taxon>Gammaproteobacteria</taxon>
        <taxon>Legionellales</taxon>
        <taxon>Legionellaceae</taxon>
        <taxon>Legionella</taxon>
    </lineage>
</organism>
<dbReference type="RefSeq" id="WP_112219656.1">
    <property type="nucleotide sequence ID" value="NZ_MVJN01000006.1"/>
</dbReference>
<dbReference type="Gene3D" id="3.90.190.20">
    <property type="entry name" value="Mur ligase, C-terminal domain"/>
    <property type="match status" value="1"/>
</dbReference>
<evidence type="ECO:0000256" key="2">
    <source>
        <dbReference type="ARBA" id="ARBA00004799"/>
    </source>
</evidence>
<feature type="domain" description="Mur ligase central" evidence="23">
    <location>
        <begin position="49"/>
        <end position="188"/>
    </location>
</feature>
<sequence length="425" mass="47369">MKKSGKTLKQWLSELENRHVQEIQLGLSRIKRVAEELALLRPAPTVITVAGTNGKGSVVATLEEIYSNTGYRVGVYTSPHLVTFNERIRINRKAIEDEQLENYFELIDFARKDTALTFFETATLAALLHFEQHDLDLVILEVGLGGRLDATNIIDNDLAIITTVDFDHQEYLGTSLEAIGTEKAGILRTNRAFIGAASDLPASVLKRAMDVAKPVLINGQDYSYKIADDILEINFRKQLLQLPKPHLHPDSVVAAVIASKILSEKLPVEDKNIAISIKSVHLPARLQMIEKNERRLLLDVAHNPQSARFLAEFVTQQKIHGNIHAVFSALNDKDIKGIVEPLLPLVNYWYPARLESKRACVAEQLLKELPENIEQTKGYFSSPEEAYKAAFRQAKAGDLIIAFGSFILVGAVLNAVSDSYLEELL</sequence>
<dbReference type="InterPro" id="IPR036615">
    <property type="entry name" value="Mur_ligase_C_dom_sf"/>
</dbReference>
<dbReference type="UniPathway" id="UPA00077">
    <property type="reaction ID" value="UER00157"/>
</dbReference>
<comment type="catalytic activity">
    <reaction evidence="17">
        <text>(6S)-5,6,7,8-tetrahydrofolyl-(gamma-L-Glu)(n) + L-glutamate + ATP = (6S)-5,6,7,8-tetrahydrofolyl-(gamma-L-Glu)(n+1) + ADP + phosphate + H(+)</text>
        <dbReference type="Rhea" id="RHEA:10580"/>
        <dbReference type="Rhea" id="RHEA-COMP:14738"/>
        <dbReference type="Rhea" id="RHEA-COMP:14740"/>
        <dbReference type="ChEBI" id="CHEBI:15378"/>
        <dbReference type="ChEBI" id="CHEBI:29985"/>
        <dbReference type="ChEBI" id="CHEBI:30616"/>
        <dbReference type="ChEBI" id="CHEBI:43474"/>
        <dbReference type="ChEBI" id="CHEBI:141005"/>
        <dbReference type="ChEBI" id="CHEBI:456216"/>
        <dbReference type="EC" id="6.3.2.17"/>
    </reaction>
</comment>
<dbReference type="Gene3D" id="3.40.1190.10">
    <property type="entry name" value="Mur-like, catalytic domain"/>
    <property type="match status" value="1"/>
</dbReference>
<reference evidence="24 25" key="1">
    <citation type="submission" date="2017-02" db="EMBL/GenBank/DDBJ databases">
        <title>Legionella quilivanii strain from human: case report and whole genome sequencing analysis.</title>
        <authorList>
            <person name="Lalancette C."/>
            <person name="Leduc J.-M."/>
            <person name="Levesque S."/>
            <person name="Fournier E."/>
            <person name="Saoud J."/>
            <person name="Faucher S.P."/>
            <person name="Bernard K."/>
            <person name="Martineau C."/>
            <person name="Longtin J."/>
        </authorList>
    </citation>
    <scope>NUCLEOTIDE SEQUENCE [LARGE SCALE GENOMIC DNA]</scope>
    <source>
        <strain evidence="24 25">ID143958</strain>
    </source>
</reference>
<comment type="pathway">
    <text evidence="3">Cofactor biosynthesis; tetrahydrofolylpolyglutamate biosynthesis.</text>
</comment>
<dbReference type="Proteomes" id="UP000249458">
    <property type="component" value="Unassembled WGS sequence"/>
</dbReference>
<dbReference type="GO" id="GO:0046654">
    <property type="term" value="P:tetrahydrofolate biosynthetic process"/>
    <property type="evidence" value="ECO:0007669"/>
    <property type="project" value="UniProtKB-UniPathway"/>
</dbReference>
<dbReference type="PROSITE" id="PS01012">
    <property type="entry name" value="FOLYLPOLYGLU_SYNT_2"/>
    <property type="match status" value="1"/>
</dbReference>
<keyword evidence="11 21" id="KW-0067">ATP-binding</keyword>
<dbReference type="GO" id="GO:0008841">
    <property type="term" value="F:dihydrofolate synthase activity"/>
    <property type="evidence" value="ECO:0007669"/>
    <property type="project" value="UniProtKB-EC"/>
</dbReference>
<evidence type="ECO:0000256" key="16">
    <source>
        <dbReference type="ARBA" id="ARBA00032510"/>
    </source>
</evidence>
<dbReference type="GO" id="GO:0005737">
    <property type="term" value="C:cytoplasm"/>
    <property type="evidence" value="ECO:0007669"/>
    <property type="project" value="TreeGrafter"/>
</dbReference>
<keyword evidence="9" id="KW-0479">Metal-binding</keyword>
<dbReference type="Pfam" id="PF02875">
    <property type="entry name" value="Mur_ligase_C"/>
    <property type="match status" value="1"/>
</dbReference>
<comment type="catalytic activity">
    <reaction evidence="20">
        <text>7,8-dihydropteroate + L-glutamate + ATP = 7,8-dihydrofolate + ADP + phosphate + H(+)</text>
        <dbReference type="Rhea" id="RHEA:23584"/>
        <dbReference type="ChEBI" id="CHEBI:15378"/>
        <dbReference type="ChEBI" id="CHEBI:17839"/>
        <dbReference type="ChEBI" id="CHEBI:29985"/>
        <dbReference type="ChEBI" id="CHEBI:30616"/>
        <dbReference type="ChEBI" id="CHEBI:43474"/>
        <dbReference type="ChEBI" id="CHEBI:57451"/>
        <dbReference type="ChEBI" id="CHEBI:456216"/>
        <dbReference type="EC" id="6.3.2.12"/>
    </reaction>
</comment>
<evidence type="ECO:0000256" key="15">
    <source>
        <dbReference type="ARBA" id="ARBA00030592"/>
    </source>
</evidence>
<name>A0A364LIP3_9GAMM</name>
<dbReference type="GO" id="GO:0004326">
    <property type="term" value="F:tetrahydrofolylpolyglutamate synthase activity"/>
    <property type="evidence" value="ECO:0007669"/>
    <property type="project" value="UniProtKB-EC"/>
</dbReference>
<dbReference type="AlphaFoldDB" id="A0A364LIP3"/>
<dbReference type="NCBIfam" id="NF008101">
    <property type="entry name" value="PRK10846.1"/>
    <property type="match status" value="1"/>
</dbReference>
<dbReference type="InterPro" id="IPR018109">
    <property type="entry name" value="Folylpolyglutamate_synth_CS"/>
</dbReference>
<comment type="caution">
    <text evidence="24">The sequence shown here is derived from an EMBL/GenBank/DDBJ whole genome shotgun (WGS) entry which is preliminary data.</text>
</comment>
<keyword evidence="10 21" id="KW-0547">Nucleotide-binding</keyword>
<gene>
    <name evidence="24" type="ORF">B1207_09050</name>
</gene>
<evidence type="ECO:0000256" key="4">
    <source>
        <dbReference type="ARBA" id="ARBA00008276"/>
    </source>
</evidence>
<comment type="function">
    <text evidence="1">Functions in two distinct reactions of the de novo folate biosynthetic pathway. Catalyzes the addition of a glutamate residue to dihydropteroate (7,8-dihydropteroate or H2Pte) to form dihydrofolate (7,8-dihydrofolate monoglutamate or H2Pte-Glu). Also catalyzes successive additions of L-glutamate to tetrahydrofolate or 10-formyltetrahydrofolate or 5,10-methylenetetrahydrofolate, leading to folylpolyglutamate derivatives.</text>
</comment>
<dbReference type="SUPFAM" id="SSF53244">
    <property type="entry name" value="MurD-like peptide ligases, peptide-binding domain"/>
    <property type="match status" value="1"/>
</dbReference>
<evidence type="ECO:0000256" key="1">
    <source>
        <dbReference type="ARBA" id="ARBA00002714"/>
    </source>
</evidence>
<evidence type="ECO:0000313" key="25">
    <source>
        <dbReference type="Proteomes" id="UP000249458"/>
    </source>
</evidence>
<dbReference type="EC" id="6.3.2.12" evidence="5"/>
<evidence type="ECO:0000256" key="12">
    <source>
        <dbReference type="ARBA" id="ARBA00022842"/>
    </source>
</evidence>
<keyword evidence="12" id="KW-0460">Magnesium</keyword>
<keyword evidence="13" id="KW-0289">Folate biosynthesis</keyword>
<dbReference type="PANTHER" id="PTHR11136">
    <property type="entry name" value="FOLYLPOLYGLUTAMATE SYNTHASE-RELATED"/>
    <property type="match status" value="1"/>
</dbReference>
<evidence type="ECO:0000256" key="14">
    <source>
        <dbReference type="ARBA" id="ARBA00030048"/>
    </source>
</evidence>
<protein>
    <recommendedName>
        <fullName evidence="7">Dihydrofolate synthase/folylpolyglutamate synthase</fullName>
        <ecNumber evidence="5">6.3.2.12</ecNumber>
        <ecNumber evidence="6">6.3.2.17</ecNumber>
    </recommendedName>
    <alternativeName>
        <fullName evidence="16">Folylpoly-gamma-glutamate synthetase-dihydrofolate synthetase</fullName>
    </alternativeName>
    <alternativeName>
        <fullName evidence="14">Folylpolyglutamate synthetase</fullName>
    </alternativeName>
    <alternativeName>
        <fullName evidence="15">Tetrahydrofolylpolyglutamate synthase</fullName>
    </alternativeName>
</protein>
<comment type="pathway">
    <text evidence="2">Cofactor biosynthesis; tetrahydrofolate biosynthesis; 7,8-dihydrofolate from 2-amino-4-hydroxy-6-hydroxymethyl-7,8-dihydropteridine diphosphate and 4-aminobenzoate: step 2/2.</text>
</comment>
<evidence type="ECO:0000256" key="8">
    <source>
        <dbReference type="ARBA" id="ARBA00022598"/>
    </source>
</evidence>
<evidence type="ECO:0000256" key="13">
    <source>
        <dbReference type="ARBA" id="ARBA00022909"/>
    </source>
</evidence>
<evidence type="ECO:0000256" key="21">
    <source>
        <dbReference type="PIRNR" id="PIRNR001563"/>
    </source>
</evidence>
<dbReference type="SUPFAM" id="SSF53623">
    <property type="entry name" value="MurD-like peptide ligases, catalytic domain"/>
    <property type="match status" value="1"/>
</dbReference>
<dbReference type="InterPro" id="IPR036565">
    <property type="entry name" value="Mur-like_cat_sf"/>
</dbReference>
<dbReference type="InterPro" id="IPR001645">
    <property type="entry name" value="Folylpolyglutamate_synth"/>
</dbReference>
<dbReference type="GO" id="GO:0046656">
    <property type="term" value="P:folic acid biosynthetic process"/>
    <property type="evidence" value="ECO:0007669"/>
    <property type="project" value="UniProtKB-KW"/>
</dbReference>